<dbReference type="AlphaFoldDB" id="A0A167EXL6"/>
<evidence type="ECO:0000259" key="3">
    <source>
        <dbReference type="Pfam" id="PF13239"/>
    </source>
</evidence>
<keyword evidence="2" id="KW-1133">Transmembrane helix</keyword>
<feature type="transmembrane region" description="Helical" evidence="2">
    <location>
        <begin position="32"/>
        <end position="52"/>
    </location>
</feature>
<evidence type="ECO:0000313" key="5">
    <source>
        <dbReference type="Proteomes" id="UP000077013"/>
    </source>
</evidence>
<keyword evidence="5" id="KW-1185">Reference proteome</keyword>
<reference evidence="4 5" key="1">
    <citation type="submission" date="2016-02" db="EMBL/GenBank/DDBJ databases">
        <title>Ulvibacter sp. LPB0005, isolated from Thais luteostoma.</title>
        <authorList>
            <person name="Shin S.-K."/>
            <person name="Yi H."/>
        </authorList>
    </citation>
    <scope>NUCLEOTIDE SEQUENCE [LARGE SCALE GENOMIC DNA]</scope>
    <source>
        <strain evidence="4 5">LPB0005</strain>
    </source>
</reference>
<evidence type="ECO:0000256" key="1">
    <source>
        <dbReference type="SAM" id="MobiDB-lite"/>
    </source>
</evidence>
<organism evidence="4 5">
    <name type="scientific">Cochleicola gelatinilyticus</name>
    <dbReference type="NCBI Taxonomy" id="1763537"/>
    <lineage>
        <taxon>Bacteria</taxon>
        <taxon>Pseudomonadati</taxon>
        <taxon>Bacteroidota</taxon>
        <taxon>Flavobacteriia</taxon>
        <taxon>Flavobacteriales</taxon>
        <taxon>Flavobacteriaceae</taxon>
        <taxon>Cochleicola</taxon>
    </lineage>
</organism>
<comment type="caution">
    <text evidence="4">The sequence shown here is derived from an EMBL/GenBank/DDBJ whole genome shotgun (WGS) entry which is preliminary data.</text>
</comment>
<sequence>MFSKSTKSERIDPEQREQYEYARKRIKQKKNLMRHFIVFLVGSVFLIILNKVLHVGDEFFIKDWFVWAILIWAFLFIIHLFNVLVMNKFMDKEWENRQLEKLKARQTDRIAELKKQVDEELQLPRQSDLKKNENPNLLPPDVE</sequence>
<name>A0A167EXL6_9FLAO</name>
<dbReference type="Proteomes" id="UP000077013">
    <property type="component" value="Unassembled WGS sequence"/>
</dbReference>
<dbReference type="InterPro" id="IPR025698">
    <property type="entry name" value="2TM_dom"/>
</dbReference>
<feature type="domain" description="2TM" evidence="3">
    <location>
        <begin position="20"/>
        <end position="102"/>
    </location>
</feature>
<feature type="region of interest" description="Disordered" evidence="1">
    <location>
        <begin position="119"/>
        <end position="143"/>
    </location>
</feature>
<feature type="transmembrane region" description="Helical" evidence="2">
    <location>
        <begin position="64"/>
        <end position="85"/>
    </location>
</feature>
<dbReference type="EMBL" id="LRXL01000052">
    <property type="protein sequence ID" value="OAB75978.1"/>
    <property type="molecule type" value="Genomic_DNA"/>
</dbReference>
<evidence type="ECO:0000313" key="4">
    <source>
        <dbReference type="EMBL" id="OAB75978.1"/>
    </source>
</evidence>
<dbReference type="STRING" id="1763537.ULVI_12995"/>
<keyword evidence="2" id="KW-0472">Membrane</keyword>
<protein>
    <recommendedName>
        <fullName evidence="3">2TM domain-containing protein</fullName>
    </recommendedName>
</protein>
<dbReference type="Pfam" id="PF13239">
    <property type="entry name" value="2TM"/>
    <property type="match status" value="1"/>
</dbReference>
<evidence type="ECO:0000256" key="2">
    <source>
        <dbReference type="SAM" id="Phobius"/>
    </source>
</evidence>
<accession>A0A167EXL6</accession>
<dbReference type="RefSeq" id="WP_068593235.1">
    <property type="nucleotide sequence ID" value="NZ_LRXL01000052.1"/>
</dbReference>
<keyword evidence="2" id="KW-0812">Transmembrane</keyword>
<gene>
    <name evidence="4" type="ORF">ULVI_12995</name>
</gene>
<dbReference type="OrthoDB" id="1443721at2"/>
<proteinExistence type="predicted"/>